<evidence type="ECO:0000256" key="6">
    <source>
        <dbReference type="PIRNR" id="PIRNR001213"/>
    </source>
</evidence>
<dbReference type="GO" id="GO:0005737">
    <property type="term" value="C:cytoplasm"/>
    <property type="evidence" value="ECO:0007669"/>
    <property type="project" value="UniProtKB-SubCell"/>
</dbReference>
<dbReference type="Pfam" id="PF00227">
    <property type="entry name" value="Proteasome"/>
    <property type="match status" value="1"/>
</dbReference>
<dbReference type="InterPro" id="IPR029055">
    <property type="entry name" value="Ntn_hydrolases_N"/>
</dbReference>
<dbReference type="InterPro" id="IPR023333">
    <property type="entry name" value="Proteasome_suB-type"/>
</dbReference>
<keyword evidence="2 6" id="KW-0647">Proteasome</keyword>
<evidence type="ECO:0000256" key="1">
    <source>
        <dbReference type="ARBA" id="ARBA00022490"/>
    </source>
</evidence>
<evidence type="ECO:0000256" key="3">
    <source>
        <dbReference type="ARBA" id="ARBA00023242"/>
    </source>
</evidence>
<dbReference type="AlphaFoldDB" id="C1C382"/>
<dbReference type="PIRSF" id="PIRSF001213">
    <property type="entry name" value="Psome_endopept_beta"/>
    <property type="match status" value="1"/>
</dbReference>
<gene>
    <name evidence="7" type="primary">PSB4</name>
</gene>
<accession>C1C382</accession>
<organism evidence="7">
    <name type="scientific">Caligus clemensi</name>
    <name type="common">Sea louse</name>
    <dbReference type="NCBI Taxonomy" id="344056"/>
    <lineage>
        <taxon>Eukaryota</taxon>
        <taxon>Metazoa</taxon>
        <taxon>Ecdysozoa</taxon>
        <taxon>Arthropoda</taxon>
        <taxon>Crustacea</taxon>
        <taxon>Multicrustacea</taxon>
        <taxon>Hexanauplia</taxon>
        <taxon>Copepoda</taxon>
        <taxon>Siphonostomatoida</taxon>
        <taxon>Caligidae</taxon>
        <taxon>Caligus</taxon>
    </lineage>
</organism>
<dbReference type="PROSITE" id="PS00854">
    <property type="entry name" value="PROTEASOME_BETA_1"/>
    <property type="match status" value="1"/>
</dbReference>
<sequence length="254" mass="28057">MASFGPAPLFTNHVDLGSILSGKLATEKSPTAVSAYPIATGSSVFGIKYDGGVLLGADTLVSYGKMARYPNVPRLFQVNDTTVITCSGDYADFQHITSLVERMQIEEERTQNEVVMQPRSLHRYLTRYLYNLRSKFDPKWTNIVVAGLQDGEPFLGYISMIGLAFTEDAVTTGLGGAIALPLMRKMLDQNKGKLLTFEEATKIMEESLKLGFALDCVAYPKYQIANINKDGVQMGKPETVSLNWKYVKNFDATL</sequence>
<evidence type="ECO:0000256" key="4">
    <source>
        <dbReference type="ARBA" id="ARBA00024953"/>
    </source>
</evidence>
<dbReference type="Gene3D" id="3.60.20.10">
    <property type="entry name" value="Glutamine Phosphoribosylpyrophosphate, subunit 1, domain 1"/>
    <property type="match status" value="1"/>
</dbReference>
<dbReference type="GO" id="GO:0019774">
    <property type="term" value="C:proteasome core complex, beta-subunit complex"/>
    <property type="evidence" value="ECO:0007669"/>
    <property type="project" value="UniProtKB-UniRule"/>
</dbReference>
<dbReference type="CDD" id="cd03760">
    <property type="entry name" value="proteasome_beta_type_4"/>
    <property type="match status" value="1"/>
</dbReference>
<dbReference type="GO" id="GO:0005634">
    <property type="term" value="C:nucleus"/>
    <property type="evidence" value="ECO:0007669"/>
    <property type="project" value="UniProtKB-SubCell"/>
</dbReference>
<dbReference type="InterPro" id="IPR001353">
    <property type="entry name" value="Proteasome_sua/b"/>
</dbReference>
<dbReference type="InterPro" id="IPR016050">
    <property type="entry name" value="Proteasome_bsu_CS"/>
</dbReference>
<dbReference type="SUPFAM" id="SSF56235">
    <property type="entry name" value="N-terminal nucleophile aminohydrolases (Ntn hydrolases)"/>
    <property type="match status" value="1"/>
</dbReference>
<dbReference type="EMBL" id="BT081311">
    <property type="protein sequence ID" value="ACO15735.1"/>
    <property type="molecule type" value="mRNA"/>
</dbReference>
<protein>
    <recommendedName>
        <fullName evidence="6">Proteasome subunit beta</fullName>
    </recommendedName>
</protein>
<keyword evidence="1 6" id="KW-0963">Cytoplasm</keyword>
<proteinExistence type="evidence at transcript level"/>
<dbReference type="PANTHER" id="PTHR32194">
    <property type="entry name" value="METALLOPROTEASE TLDD"/>
    <property type="match status" value="1"/>
</dbReference>
<comment type="subcellular location">
    <subcellularLocation>
        <location evidence="6">Cytoplasm</location>
    </subcellularLocation>
    <subcellularLocation>
        <location evidence="6">Nucleus</location>
    </subcellularLocation>
</comment>
<evidence type="ECO:0000256" key="2">
    <source>
        <dbReference type="ARBA" id="ARBA00022942"/>
    </source>
</evidence>
<comment type="function">
    <text evidence="4">Non-catalytic component of the proteasome, a multicatalytic proteinase complex which is characterized by its ability to cleave peptides with Arg, Phe, Tyr, Leu, and Glu adjacent to the leaving group at neutral or slightly basic pH. The proteasome has an ATP-dependent proteolytic activity.</text>
</comment>
<dbReference type="InterPro" id="IPR016295">
    <property type="entry name" value="Proteasome_beta4"/>
</dbReference>
<evidence type="ECO:0000256" key="5">
    <source>
        <dbReference type="ARBA" id="ARBA00026071"/>
    </source>
</evidence>
<dbReference type="GO" id="GO:0051603">
    <property type="term" value="P:proteolysis involved in protein catabolic process"/>
    <property type="evidence" value="ECO:0007669"/>
    <property type="project" value="InterPro"/>
</dbReference>
<comment type="subunit">
    <text evidence="5">The 26S proteasome consists of a 20S proteasome core and two 19S regulatory subunits. The 20S proteasome core is composed of 28 subunits that are arranged in four stacked rings, resulting in a barrel-shaped structure. The two end rings are each formed by seven alpha subunits, and the two central rings are each formed by seven beta subunits. The catalytic chamber with the active sites is on the inside of the barrel.</text>
</comment>
<name>C1C382_CALCM</name>
<evidence type="ECO:0000313" key="7">
    <source>
        <dbReference type="EMBL" id="ACO15735.1"/>
    </source>
</evidence>
<dbReference type="PANTHER" id="PTHR32194:SF6">
    <property type="entry name" value="PROTEASOME SUBUNIT BETA"/>
    <property type="match status" value="1"/>
</dbReference>
<comment type="similarity">
    <text evidence="6">Belongs to the peptidase T1B family.</text>
</comment>
<reference evidence="7" key="1">
    <citation type="submission" date="2009-03" db="EMBL/GenBank/DDBJ databases">
        <title>Caligus clemensi ESTs and full-length cDNAs.</title>
        <authorList>
            <person name="Yasuike M."/>
            <person name="von Schalburg K."/>
            <person name="Cooper G."/>
            <person name="Leong J."/>
            <person name="Jones S.R.M."/>
            <person name="Koop B.F."/>
        </authorList>
    </citation>
    <scope>NUCLEOTIDE SEQUENCE</scope>
    <source>
        <tissue evidence="7">Whole</tissue>
    </source>
</reference>
<keyword evidence="3 6" id="KW-0539">Nucleus</keyword>